<dbReference type="EMBL" id="GBRH01182738">
    <property type="protein sequence ID" value="JAE15158.1"/>
    <property type="molecule type" value="Transcribed_RNA"/>
</dbReference>
<dbReference type="AlphaFoldDB" id="A0A0A9G3F7"/>
<name>A0A0A9G3F7_ARUDO</name>
<reference evidence="2" key="2">
    <citation type="journal article" date="2015" name="Data Brief">
        <title>Shoot transcriptome of the giant reed, Arundo donax.</title>
        <authorList>
            <person name="Barrero R.A."/>
            <person name="Guerrero F.D."/>
            <person name="Moolhuijzen P."/>
            <person name="Goolsby J.A."/>
            <person name="Tidwell J."/>
            <person name="Bellgard S.E."/>
            <person name="Bellgard M.I."/>
        </authorList>
    </citation>
    <scope>NUCLEOTIDE SEQUENCE</scope>
    <source>
        <tissue evidence="2">Shoot tissue taken approximately 20 cm above the soil surface</tissue>
    </source>
</reference>
<feature type="region of interest" description="Disordered" evidence="1">
    <location>
        <begin position="53"/>
        <end position="103"/>
    </location>
</feature>
<feature type="compositionally biased region" description="Basic and acidic residues" evidence="1">
    <location>
        <begin position="84"/>
        <end position="95"/>
    </location>
</feature>
<protein>
    <submittedName>
        <fullName evidence="2">Uncharacterized protein</fullName>
    </submittedName>
</protein>
<sequence length="103" mass="11593">MEPLQLQLHCLRPPPAFQCFPNNATDMFPDRPEKLGQASESTWSDIATAAATIPRLSPRNEPRNGVEDANPANLRRPRWSFGQEHNKSLSGEFRRTPGRQGRA</sequence>
<reference evidence="2" key="1">
    <citation type="submission" date="2014-09" db="EMBL/GenBank/DDBJ databases">
        <authorList>
            <person name="Magalhaes I.L.F."/>
            <person name="Oliveira U."/>
            <person name="Santos F.R."/>
            <person name="Vidigal T.H.D.A."/>
            <person name="Brescovit A.D."/>
            <person name="Santos A.J."/>
        </authorList>
    </citation>
    <scope>NUCLEOTIDE SEQUENCE</scope>
    <source>
        <tissue evidence="2">Shoot tissue taken approximately 20 cm above the soil surface</tissue>
    </source>
</reference>
<accession>A0A0A9G3F7</accession>
<evidence type="ECO:0000313" key="2">
    <source>
        <dbReference type="EMBL" id="JAE15158.1"/>
    </source>
</evidence>
<proteinExistence type="predicted"/>
<evidence type="ECO:0000256" key="1">
    <source>
        <dbReference type="SAM" id="MobiDB-lite"/>
    </source>
</evidence>
<organism evidence="2">
    <name type="scientific">Arundo donax</name>
    <name type="common">Giant reed</name>
    <name type="synonym">Donax arundinaceus</name>
    <dbReference type="NCBI Taxonomy" id="35708"/>
    <lineage>
        <taxon>Eukaryota</taxon>
        <taxon>Viridiplantae</taxon>
        <taxon>Streptophyta</taxon>
        <taxon>Embryophyta</taxon>
        <taxon>Tracheophyta</taxon>
        <taxon>Spermatophyta</taxon>
        <taxon>Magnoliopsida</taxon>
        <taxon>Liliopsida</taxon>
        <taxon>Poales</taxon>
        <taxon>Poaceae</taxon>
        <taxon>PACMAD clade</taxon>
        <taxon>Arundinoideae</taxon>
        <taxon>Arundineae</taxon>
        <taxon>Arundo</taxon>
    </lineage>
</organism>